<comment type="caution">
    <text evidence="1">The sequence shown here is derived from an EMBL/GenBank/DDBJ whole genome shotgun (WGS) entry which is preliminary data.</text>
</comment>
<evidence type="ECO:0000313" key="1">
    <source>
        <dbReference type="EMBL" id="MPW25532.1"/>
    </source>
</evidence>
<gene>
    <name evidence="1" type="ORF">GC105_06995</name>
</gene>
<organism evidence="1 2">
    <name type="scientific">Alkalibaculum sporogenes</name>
    <dbReference type="NCBI Taxonomy" id="2655001"/>
    <lineage>
        <taxon>Bacteria</taxon>
        <taxon>Bacillati</taxon>
        <taxon>Bacillota</taxon>
        <taxon>Clostridia</taxon>
        <taxon>Eubacteriales</taxon>
        <taxon>Eubacteriaceae</taxon>
        <taxon>Alkalibaculum</taxon>
    </lineage>
</organism>
<dbReference type="EMBL" id="WHNX01000008">
    <property type="protein sequence ID" value="MPW25532.1"/>
    <property type="molecule type" value="Genomic_DNA"/>
</dbReference>
<proteinExistence type="predicted"/>
<keyword evidence="2" id="KW-1185">Reference proteome</keyword>
<sequence>MDIEMLTNEVVNRLLDQIQIQKKESMYDEKKRFLQSGGDIISILDYTPSALEHLDDIKNILTYEFLVIGELSMDELAAVANGVSMNNKSDVIRRFLLNGKKVYIIKDGLEHRSYKDIAEPTYFTVFEDYEKKILQYGIQVISPMALEKIYSSKTVSPVISDINDYKNCNESSSIHYSTDKKLITQETALKMTNETTVFLKPSTIITPSASDVFRENNINIEYV</sequence>
<evidence type="ECO:0000313" key="2">
    <source>
        <dbReference type="Proteomes" id="UP000440004"/>
    </source>
</evidence>
<protein>
    <recommendedName>
        <fullName evidence="3">Ethanolamine utilization protein</fullName>
    </recommendedName>
</protein>
<dbReference type="RefSeq" id="WP_152803083.1">
    <property type="nucleotide sequence ID" value="NZ_WHNX01000008.1"/>
</dbReference>
<accession>A0A6A7K836</accession>
<name>A0A6A7K836_9FIRM</name>
<reference evidence="1 2" key="1">
    <citation type="submission" date="2019-10" db="EMBL/GenBank/DDBJ databases">
        <title>Alkalibaculum tamaniensis sp.nov., a new alkaliphilic acetogen, isolated on methoxylated aromatics from a mud volcano.</title>
        <authorList>
            <person name="Khomyakova M.A."/>
            <person name="Merkel A.Y."/>
            <person name="Bonch-Osmolovskaya E.A."/>
            <person name="Slobodkin A.I."/>
        </authorList>
    </citation>
    <scope>NUCLEOTIDE SEQUENCE [LARGE SCALE GENOMIC DNA]</scope>
    <source>
        <strain evidence="1 2">M08DMB</strain>
    </source>
</reference>
<evidence type="ECO:0008006" key="3">
    <source>
        <dbReference type="Google" id="ProtNLM"/>
    </source>
</evidence>
<dbReference type="Proteomes" id="UP000440004">
    <property type="component" value="Unassembled WGS sequence"/>
</dbReference>
<dbReference type="AlphaFoldDB" id="A0A6A7K836"/>